<dbReference type="Pfam" id="PF00436">
    <property type="entry name" value="SSB"/>
    <property type="match status" value="1"/>
</dbReference>
<evidence type="ECO:0000256" key="2">
    <source>
        <dbReference type="PIRNR" id="PIRNR002070"/>
    </source>
</evidence>
<evidence type="ECO:0000313" key="4">
    <source>
        <dbReference type="Proteomes" id="UP000269872"/>
    </source>
</evidence>
<dbReference type="GO" id="GO:0006260">
    <property type="term" value="P:DNA replication"/>
    <property type="evidence" value="ECO:0007669"/>
    <property type="project" value="InterPro"/>
</dbReference>
<dbReference type="CDD" id="cd04496">
    <property type="entry name" value="SSB_OBF"/>
    <property type="match status" value="1"/>
</dbReference>
<gene>
    <name evidence="3" type="ORF">ALP05_01483</name>
</gene>
<dbReference type="SUPFAM" id="SSF50249">
    <property type="entry name" value="Nucleic acid-binding proteins"/>
    <property type="match status" value="1"/>
</dbReference>
<dbReference type="PIRSF" id="PIRSF002070">
    <property type="entry name" value="SSB"/>
    <property type="match status" value="1"/>
</dbReference>
<dbReference type="NCBIfam" id="NF006039">
    <property type="entry name" value="PRK08182.1"/>
    <property type="match status" value="1"/>
</dbReference>
<dbReference type="EMBL" id="RBUY01000137">
    <property type="protein sequence ID" value="RMV73327.1"/>
    <property type="molecule type" value="Genomic_DNA"/>
</dbReference>
<evidence type="ECO:0000313" key="3">
    <source>
        <dbReference type="EMBL" id="RMV73327.1"/>
    </source>
</evidence>
<sequence>MSTTWSGEGNIGQDPEFKVVKTSNGERTLLECSVYFDNQVPVGDQFEDRGGFWATVEWWHQSAEAFSKVFKKGMRVLVPGTLIMDTFQSNSGEDRARMKVRAERIALLPYRIENVTMASPRVRENPAH</sequence>
<dbReference type="Proteomes" id="UP000269872">
    <property type="component" value="Unassembled WGS sequence"/>
</dbReference>
<dbReference type="RefSeq" id="WP_122340666.1">
    <property type="nucleotide sequence ID" value="NZ_RBUY01000137.1"/>
</dbReference>
<comment type="caution">
    <text evidence="3">The sequence shown here is derived from an EMBL/GenBank/DDBJ whole genome shotgun (WGS) entry which is preliminary data.</text>
</comment>
<protein>
    <recommendedName>
        <fullName evidence="2">Single-stranded DNA-binding protein</fullName>
    </recommendedName>
</protein>
<dbReference type="Gene3D" id="2.40.50.140">
    <property type="entry name" value="Nucleic acid-binding proteins"/>
    <property type="match status" value="1"/>
</dbReference>
<reference evidence="3 4" key="1">
    <citation type="submission" date="2018-08" db="EMBL/GenBank/DDBJ databases">
        <title>Recombination of ecologically and evolutionarily significant loci maintains genetic cohesion in the Pseudomonas syringae species complex.</title>
        <authorList>
            <person name="Dillon M."/>
            <person name="Thakur S."/>
            <person name="Almeida R.N.D."/>
            <person name="Weir B.S."/>
            <person name="Guttman D.S."/>
        </authorList>
    </citation>
    <scope>NUCLEOTIDE SEQUENCE [LARGE SCALE GENOMIC DNA]</scope>
    <source>
        <strain evidence="3 4">ICMP 7496</strain>
    </source>
</reference>
<proteinExistence type="predicted"/>
<keyword evidence="1 2" id="KW-0238">DNA-binding</keyword>
<dbReference type="InterPro" id="IPR000424">
    <property type="entry name" value="Primosome_PriB/ssb"/>
</dbReference>
<dbReference type="InterPro" id="IPR012340">
    <property type="entry name" value="NA-bd_OB-fold"/>
</dbReference>
<dbReference type="AlphaFoldDB" id="A0A3M6EYW2"/>
<dbReference type="GO" id="GO:0003697">
    <property type="term" value="F:single-stranded DNA binding"/>
    <property type="evidence" value="ECO:0007669"/>
    <property type="project" value="InterPro"/>
</dbReference>
<accession>A0A3M6EYW2</accession>
<dbReference type="PROSITE" id="PS50935">
    <property type="entry name" value="SSB"/>
    <property type="match status" value="1"/>
</dbReference>
<dbReference type="InterPro" id="IPR011344">
    <property type="entry name" value="ssDNA-bd"/>
</dbReference>
<name>A0A3M6EYW2_9PSED</name>
<evidence type="ECO:0000256" key="1">
    <source>
        <dbReference type="ARBA" id="ARBA00023125"/>
    </source>
</evidence>
<organism evidence="3 4">
    <name type="scientific">Pseudomonas caricapapayae</name>
    <dbReference type="NCBI Taxonomy" id="46678"/>
    <lineage>
        <taxon>Bacteria</taxon>
        <taxon>Pseudomonadati</taxon>
        <taxon>Pseudomonadota</taxon>
        <taxon>Gammaproteobacteria</taxon>
        <taxon>Pseudomonadales</taxon>
        <taxon>Pseudomonadaceae</taxon>
        <taxon>Pseudomonas</taxon>
    </lineage>
</organism>